<accession>A0A151J6B0</accession>
<gene>
    <name evidence="4" type="ORF">ALC57_08921</name>
</gene>
<reference evidence="4 5" key="1">
    <citation type="submission" date="2015-09" db="EMBL/GenBank/DDBJ databases">
        <title>Trachymyrmex cornetzi WGS genome.</title>
        <authorList>
            <person name="Nygaard S."/>
            <person name="Hu H."/>
            <person name="Boomsma J."/>
            <person name="Zhang G."/>
        </authorList>
    </citation>
    <scope>NUCLEOTIDE SEQUENCE [LARGE SCALE GENOMIC DNA]</scope>
    <source>
        <strain evidence="4">Tcor2-1</strain>
        <tissue evidence="4">Whole body</tissue>
    </source>
</reference>
<organism evidence="4 5">
    <name type="scientific">Trachymyrmex cornetzi</name>
    <dbReference type="NCBI Taxonomy" id="471704"/>
    <lineage>
        <taxon>Eukaryota</taxon>
        <taxon>Metazoa</taxon>
        <taxon>Ecdysozoa</taxon>
        <taxon>Arthropoda</taxon>
        <taxon>Hexapoda</taxon>
        <taxon>Insecta</taxon>
        <taxon>Pterygota</taxon>
        <taxon>Neoptera</taxon>
        <taxon>Endopterygota</taxon>
        <taxon>Hymenoptera</taxon>
        <taxon>Apocrita</taxon>
        <taxon>Aculeata</taxon>
        <taxon>Formicoidea</taxon>
        <taxon>Formicidae</taxon>
        <taxon>Myrmicinae</taxon>
        <taxon>Trachymyrmex</taxon>
    </lineage>
</organism>
<feature type="domain" description="Ribosomal protein L9" evidence="3">
    <location>
        <begin position="92"/>
        <end position="137"/>
    </location>
</feature>
<dbReference type="GO" id="GO:0006412">
    <property type="term" value="P:translation"/>
    <property type="evidence" value="ECO:0007669"/>
    <property type="project" value="InterPro"/>
</dbReference>
<protein>
    <recommendedName>
        <fullName evidence="1">Large ribosomal subunit protein bL9m</fullName>
    </recommendedName>
    <alternativeName>
        <fullName evidence="2">39S ribosomal protein L9, mitochondrial</fullName>
    </alternativeName>
</protein>
<dbReference type="Pfam" id="PF01281">
    <property type="entry name" value="Ribosomal_L9_N"/>
    <property type="match status" value="1"/>
</dbReference>
<dbReference type="Proteomes" id="UP000078492">
    <property type="component" value="Unassembled WGS sequence"/>
</dbReference>
<evidence type="ECO:0000256" key="2">
    <source>
        <dbReference type="ARBA" id="ARBA00035381"/>
    </source>
</evidence>
<evidence type="ECO:0000256" key="1">
    <source>
        <dbReference type="ARBA" id="ARBA00035194"/>
    </source>
</evidence>
<proteinExistence type="predicted"/>
<dbReference type="EMBL" id="KQ979863">
    <property type="protein sequence ID" value="KYN18763.1"/>
    <property type="molecule type" value="Genomic_DNA"/>
</dbReference>
<dbReference type="AlphaFoldDB" id="A0A151J6B0"/>
<dbReference type="PANTHER" id="PTHR21368">
    <property type="entry name" value="50S RIBOSOMAL PROTEIN L9"/>
    <property type="match status" value="1"/>
</dbReference>
<dbReference type="GO" id="GO:0003735">
    <property type="term" value="F:structural constituent of ribosome"/>
    <property type="evidence" value="ECO:0007669"/>
    <property type="project" value="InterPro"/>
</dbReference>
<dbReference type="STRING" id="471704.A0A151J6B0"/>
<sequence length="286" mass="33204">MLKFPRLLVNHVKALATPTSSSNADYLSQQTRIIKLFSYLFCFNFLQNTFILKRRNPVPLHKKNSKPHRLRTRHFIYDLVEDTNVKKKEPLDLILTQYVAGFGNVGTRVSLHPTTAYSKLLLPKLADYATPENIEKYTKLAVDQEGDKPFSSSSVEKTMKYLSRKRISIVMSKDVPWTLEKWHIKANFRKAGIYLPEDSITMPVKPISGPNLDLQGKEFYVTITINNREQVKVRCNLHHWTPESSSQIYVSEFWKLPADPIFPEDKPILDSLPPFWIERKKKTTHC</sequence>
<dbReference type="GO" id="GO:0005840">
    <property type="term" value="C:ribosome"/>
    <property type="evidence" value="ECO:0007669"/>
    <property type="project" value="UniProtKB-KW"/>
</dbReference>
<evidence type="ECO:0000313" key="4">
    <source>
        <dbReference type="EMBL" id="KYN18763.1"/>
    </source>
</evidence>
<dbReference type="InterPro" id="IPR020070">
    <property type="entry name" value="Ribosomal_bL9_N"/>
</dbReference>
<keyword evidence="5" id="KW-1185">Reference proteome</keyword>
<dbReference type="SUPFAM" id="SSF55658">
    <property type="entry name" value="L9 N-domain-like"/>
    <property type="match status" value="1"/>
</dbReference>
<dbReference type="InterPro" id="IPR009027">
    <property type="entry name" value="Ribosomal_bL9/RNase_H1_N"/>
</dbReference>
<evidence type="ECO:0000313" key="5">
    <source>
        <dbReference type="Proteomes" id="UP000078492"/>
    </source>
</evidence>
<evidence type="ECO:0000259" key="3">
    <source>
        <dbReference type="Pfam" id="PF01281"/>
    </source>
</evidence>
<keyword evidence="4" id="KW-0687">Ribonucleoprotein</keyword>
<dbReference type="InterPro" id="IPR000244">
    <property type="entry name" value="Ribosomal_bL9"/>
</dbReference>
<keyword evidence="4" id="KW-0689">Ribosomal protein</keyword>
<name>A0A151J6B0_9HYME</name>